<evidence type="ECO:0000256" key="1">
    <source>
        <dbReference type="SAM" id="MobiDB-lite"/>
    </source>
</evidence>
<gene>
    <name evidence="2" type="ORF">N4261_06635</name>
</gene>
<proteinExistence type="predicted"/>
<keyword evidence="3" id="KW-1185">Reference proteome</keyword>
<organism evidence="2 3">
    <name type="scientific">Roseateles amylovorans</name>
    <dbReference type="NCBI Taxonomy" id="2978473"/>
    <lineage>
        <taxon>Bacteria</taxon>
        <taxon>Pseudomonadati</taxon>
        <taxon>Pseudomonadota</taxon>
        <taxon>Betaproteobacteria</taxon>
        <taxon>Burkholderiales</taxon>
        <taxon>Sphaerotilaceae</taxon>
        <taxon>Roseateles</taxon>
    </lineage>
</organism>
<sequence>MTAPRIDPMRLVARWLLMVLALVSASSAWSRGDDDNWLVLHARYGTADRNMDVTGRLKELARRDERVRVSNELFGNDPAYGQTKTLRIYARSRSGESRTFEYREGSVIDGEKFTDWRGGGWGQGGNWDHGWDGPRPGHGGGNGDGGTWQILQARYGTADRNMDVTGRLKELARGDERVRVRNELFGNDPAYGQTKTLRIFARGRNGEQRTFEFKEGAWIDGTQFTGWGRGNWGDSGWNGGWDGRPGRPGNDGGRPGQDQGLNIVRATYGTGLRQMDVTQRIRDLSRSGRLDVRVSNDLFGRDPASGSRKLLQVFYTQGRGQERQAQAWEGDQLRLP</sequence>
<accession>A0ABY6B4W9</accession>
<dbReference type="Proteomes" id="UP001064933">
    <property type="component" value="Chromosome"/>
</dbReference>
<evidence type="ECO:0000313" key="3">
    <source>
        <dbReference type="Proteomes" id="UP001064933"/>
    </source>
</evidence>
<name>A0ABY6B4W9_9BURK</name>
<dbReference type="EMBL" id="CP104562">
    <property type="protein sequence ID" value="UXH79590.1"/>
    <property type="molecule type" value="Genomic_DNA"/>
</dbReference>
<evidence type="ECO:0000313" key="2">
    <source>
        <dbReference type="EMBL" id="UXH79590.1"/>
    </source>
</evidence>
<feature type="region of interest" description="Disordered" evidence="1">
    <location>
        <begin position="237"/>
        <end position="260"/>
    </location>
</feature>
<dbReference type="RefSeq" id="WP_261759410.1">
    <property type="nucleotide sequence ID" value="NZ_CP104562.2"/>
</dbReference>
<reference evidence="2" key="1">
    <citation type="submission" date="2022-10" db="EMBL/GenBank/DDBJ databases">
        <title>Characterization and whole genome sequencing of a new Roseateles species, isolated from fresh water.</title>
        <authorList>
            <person name="Guliayeva D.Y."/>
            <person name="Akhremchuk A.E."/>
            <person name="Sikolenko M.A."/>
            <person name="Valentovich L.N."/>
            <person name="Sidarenka A.V."/>
        </authorList>
    </citation>
    <scope>NUCLEOTIDE SEQUENCE</scope>
    <source>
        <strain evidence="2">BIM B-1768</strain>
    </source>
</reference>
<protein>
    <submittedName>
        <fullName evidence="2">Uncharacterized protein</fullName>
    </submittedName>
</protein>